<dbReference type="AlphaFoldDB" id="A0A0B5KGZ6"/>
<dbReference type="GO" id="GO:0005886">
    <property type="term" value="C:plasma membrane"/>
    <property type="evidence" value="ECO:0007669"/>
    <property type="project" value="UniProtKB-SubCell"/>
</dbReference>
<dbReference type="GO" id="GO:0015421">
    <property type="term" value="F:ABC-type oligopeptide transporter activity"/>
    <property type="evidence" value="ECO:0007669"/>
    <property type="project" value="TreeGrafter"/>
</dbReference>
<dbReference type="SUPFAM" id="SSF90123">
    <property type="entry name" value="ABC transporter transmembrane region"/>
    <property type="match status" value="1"/>
</dbReference>
<evidence type="ECO:0000256" key="5">
    <source>
        <dbReference type="ARBA" id="ARBA00022741"/>
    </source>
</evidence>
<dbReference type="InterPro" id="IPR027417">
    <property type="entry name" value="P-loop_NTPase"/>
</dbReference>
<keyword evidence="4 9" id="KW-0812">Transmembrane</keyword>
<dbReference type="SMART" id="SM00382">
    <property type="entry name" value="AAA"/>
    <property type="match status" value="1"/>
</dbReference>
<evidence type="ECO:0000256" key="1">
    <source>
        <dbReference type="ARBA" id="ARBA00004651"/>
    </source>
</evidence>
<keyword evidence="8 9" id="KW-0472">Membrane</keyword>
<evidence type="ECO:0000256" key="6">
    <source>
        <dbReference type="ARBA" id="ARBA00022840"/>
    </source>
</evidence>
<dbReference type="CDD" id="cd18541">
    <property type="entry name" value="ABC_6TM_TmrB_like"/>
    <property type="match status" value="1"/>
</dbReference>
<protein>
    <submittedName>
        <fullName evidence="12">ABC transporter ATP-binding protein</fullName>
    </submittedName>
</protein>
<dbReference type="PROSITE" id="PS50929">
    <property type="entry name" value="ABC_TM1F"/>
    <property type="match status" value="1"/>
</dbReference>
<dbReference type="InterPro" id="IPR017871">
    <property type="entry name" value="ABC_transporter-like_CS"/>
</dbReference>
<evidence type="ECO:0000256" key="9">
    <source>
        <dbReference type="SAM" id="Phobius"/>
    </source>
</evidence>
<evidence type="ECO:0000259" key="11">
    <source>
        <dbReference type="PROSITE" id="PS50929"/>
    </source>
</evidence>
<feature type="transmembrane region" description="Helical" evidence="9">
    <location>
        <begin position="286"/>
        <end position="306"/>
    </location>
</feature>
<dbReference type="EMBL" id="KF831415">
    <property type="protein sequence ID" value="AJG37950.1"/>
    <property type="molecule type" value="Genomic_DNA"/>
</dbReference>
<keyword evidence="7 9" id="KW-1133">Transmembrane helix</keyword>
<keyword evidence="3" id="KW-1003">Cell membrane</keyword>
<feature type="transmembrane region" description="Helical" evidence="9">
    <location>
        <begin position="14"/>
        <end position="33"/>
    </location>
</feature>
<feature type="transmembrane region" description="Helical" evidence="9">
    <location>
        <begin position="157"/>
        <end position="177"/>
    </location>
</feature>
<keyword evidence="6 12" id="KW-0067">ATP-binding</keyword>
<keyword evidence="2" id="KW-0813">Transport</keyword>
<reference evidence="12" key="1">
    <citation type="journal article" date="2015" name="Environ. Microbiol.">
        <title>Pressure adaptation is linked to thermal adaptation in salt-saturated marine habitats.</title>
        <authorList>
            <consortium name="The MAMBA Consortium"/>
            <person name="Alcaide M."/>
            <person name="Stogios P.J."/>
            <person name="Lafraya A."/>
            <person name="Tchigvintsev A."/>
            <person name="Flick R."/>
            <person name="Bargiela R."/>
            <person name="Chernikova T.N."/>
            <person name="Reva O.N."/>
            <person name="Hai T."/>
            <person name="Leggewie C.C."/>
            <person name="Katzke N."/>
            <person name="La Cono V."/>
            <person name="Matesanz R."/>
            <person name="Jebbar M."/>
            <person name="Jaeger K.E."/>
            <person name="Yakimov M.M."/>
            <person name="Yakunin A.F."/>
            <person name="Golyshin P.N."/>
            <person name="Golyshina O.V."/>
            <person name="Savchenko A."/>
            <person name="Ferrer M."/>
        </authorList>
    </citation>
    <scope>NUCLEOTIDE SEQUENCE</scope>
</reference>
<dbReference type="PANTHER" id="PTHR43394:SF1">
    <property type="entry name" value="ATP-BINDING CASSETTE SUB-FAMILY B MEMBER 10, MITOCHONDRIAL"/>
    <property type="match status" value="1"/>
</dbReference>
<organism evidence="12">
    <name type="scientific">Firmicutes bacterium enrichment culture clone fosmid MGS-M2</name>
    <dbReference type="NCBI Taxonomy" id="1549349"/>
    <lineage>
        <taxon>Bacteria</taxon>
        <taxon>Bacillati</taxon>
        <taxon>Bacillota</taxon>
        <taxon>environmental samples</taxon>
    </lineage>
</organism>
<sequence>MIFGKTLNKYYKKYFHMFALGLITLIIVDYVQLEIPNYIGALIDELKTQSINQAGILEYIVDISIFVVIIIIGRFAWRLLIFGASRKVDYGIRNEMFAHTEQLDAEFYSEHKTGGLMAYFTNDLESVRRAVGPGMIMLVDALFLGGLAFYHMFNLDVLLTLFAGIPLIFIAFFGAVMGRKLRNKFKKAQHAFEELSDFTNENLSGIGVVKAFVKERTEINEFLKANEYAKDKNIDFVRIQAKLQVTITVIVSTVFVVILGYGGYLVQSTAGLPAEDQFTIGNLSTFILLFNALVWPMRALGMIINVRSRGKGSLQRIDYVLNQPIGVKDSEHTVDVDEIKGNITFNNLTFQYPDATEPVLENINFEIKQGEMVGVLGKTGSGKTSILDLLLRIYNIDKGQIFIDGIDIMDLPIKKVRNSIGYVPQDGFLFSDSISNNIAFGCRRDEEYFLQIQEAAKLSDVHDNITEFKHGYDTVIGERGVTLSGGQKQRLSIARALIKNPPILILDDSVSAVDTKTEETILSNLRSIRNNKTTILIAHRISTIKDADKIILVEDGKVVDVGTHEELEERSEFYRDLVYRQRLEDEIEVSK</sequence>
<dbReference type="PANTHER" id="PTHR43394">
    <property type="entry name" value="ATP-DEPENDENT PERMEASE MDL1, MITOCHONDRIAL"/>
    <property type="match status" value="1"/>
</dbReference>
<keyword evidence="5" id="KW-0547">Nucleotide-binding</keyword>
<name>A0A0B5KGZ6_9FIRM</name>
<proteinExistence type="predicted"/>
<comment type="subcellular location">
    <subcellularLocation>
        <location evidence="1">Cell membrane</location>
        <topology evidence="1">Multi-pass membrane protein</topology>
    </subcellularLocation>
</comment>
<evidence type="ECO:0000256" key="7">
    <source>
        <dbReference type="ARBA" id="ARBA00022989"/>
    </source>
</evidence>
<feature type="domain" description="ABC transporter" evidence="10">
    <location>
        <begin position="343"/>
        <end position="580"/>
    </location>
</feature>
<feature type="transmembrane region" description="Helical" evidence="9">
    <location>
        <begin position="245"/>
        <end position="266"/>
    </location>
</feature>
<evidence type="ECO:0000313" key="12">
    <source>
        <dbReference type="EMBL" id="AJG37950.1"/>
    </source>
</evidence>
<dbReference type="InterPro" id="IPR036640">
    <property type="entry name" value="ABC1_TM_sf"/>
</dbReference>
<feature type="domain" description="ABC transmembrane type-1" evidence="11">
    <location>
        <begin position="19"/>
        <end position="309"/>
    </location>
</feature>
<evidence type="ECO:0000256" key="8">
    <source>
        <dbReference type="ARBA" id="ARBA00023136"/>
    </source>
</evidence>
<feature type="transmembrane region" description="Helical" evidence="9">
    <location>
        <begin position="53"/>
        <end position="77"/>
    </location>
</feature>
<dbReference type="InterPro" id="IPR003593">
    <property type="entry name" value="AAA+_ATPase"/>
</dbReference>
<evidence type="ECO:0000256" key="3">
    <source>
        <dbReference type="ARBA" id="ARBA00022475"/>
    </source>
</evidence>
<dbReference type="GO" id="GO:0016887">
    <property type="term" value="F:ATP hydrolysis activity"/>
    <property type="evidence" value="ECO:0007669"/>
    <property type="project" value="InterPro"/>
</dbReference>
<dbReference type="PROSITE" id="PS50893">
    <property type="entry name" value="ABC_TRANSPORTER_2"/>
    <property type="match status" value="1"/>
</dbReference>
<dbReference type="Pfam" id="PF00005">
    <property type="entry name" value="ABC_tran"/>
    <property type="match status" value="1"/>
</dbReference>
<evidence type="ECO:0000256" key="4">
    <source>
        <dbReference type="ARBA" id="ARBA00022692"/>
    </source>
</evidence>
<feature type="transmembrane region" description="Helical" evidence="9">
    <location>
        <begin position="130"/>
        <end position="151"/>
    </location>
</feature>
<dbReference type="InterPro" id="IPR039421">
    <property type="entry name" value="Type_1_exporter"/>
</dbReference>
<dbReference type="GO" id="GO:0005524">
    <property type="term" value="F:ATP binding"/>
    <property type="evidence" value="ECO:0007669"/>
    <property type="project" value="UniProtKB-KW"/>
</dbReference>
<evidence type="ECO:0000256" key="2">
    <source>
        <dbReference type="ARBA" id="ARBA00022448"/>
    </source>
</evidence>
<evidence type="ECO:0000259" key="10">
    <source>
        <dbReference type="PROSITE" id="PS50893"/>
    </source>
</evidence>
<accession>A0A0B5KGZ6</accession>
<dbReference type="SUPFAM" id="SSF52540">
    <property type="entry name" value="P-loop containing nucleoside triphosphate hydrolases"/>
    <property type="match status" value="1"/>
</dbReference>
<dbReference type="Gene3D" id="3.40.50.300">
    <property type="entry name" value="P-loop containing nucleotide triphosphate hydrolases"/>
    <property type="match status" value="1"/>
</dbReference>
<dbReference type="InterPro" id="IPR011527">
    <property type="entry name" value="ABC1_TM_dom"/>
</dbReference>
<dbReference type="Gene3D" id="1.20.1560.10">
    <property type="entry name" value="ABC transporter type 1, transmembrane domain"/>
    <property type="match status" value="1"/>
</dbReference>
<dbReference type="Pfam" id="PF00664">
    <property type="entry name" value="ABC_membrane"/>
    <property type="match status" value="1"/>
</dbReference>
<dbReference type="InterPro" id="IPR003439">
    <property type="entry name" value="ABC_transporter-like_ATP-bd"/>
</dbReference>
<dbReference type="FunFam" id="3.40.50.300:FF:000221">
    <property type="entry name" value="Multidrug ABC transporter ATP-binding protein"/>
    <property type="match status" value="1"/>
</dbReference>
<dbReference type="PROSITE" id="PS00211">
    <property type="entry name" value="ABC_TRANSPORTER_1"/>
    <property type="match status" value="1"/>
</dbReference>